<reference evidence="2 3" key="1">
    <citation type="submission" date="2022-05" db="EMBL/GenBank/DDBJ databases">
        <authorList>
            <consortium name="Genoscope - CEA"/>
            <person name="William W."/>
        </authorList>
    </citation>
    <scope>NUCLEOTIDE SEQUENCE [LARGE SCALE GENOMIC DNA]</scope>
</reference>
<dbReference type="InterPro" id="IPR058913">
    <property type="entry name" value="Integrase_dom_put"/>
</dbReference>
<keyword evidence="3" id="KW-1185">Reference proteome</keyword>
<dbReference type="Pfam" id="PF24764">
    <property type="entry name" value="rva_4"/>
    <property type="match status" value="1"/>
</dbReference>
<dbReference type="EMBL" id="CALNXI010005131">
    <property type="protein sequence ID" value="CAH3197005.1"/>
    <property type="molecule type" value="Genomic_DNA"/>
</dbReference>
<evidence type="ECO:0000259" key="1">
    <source>
        <dbReference type="Pfam" id="PF24764"/>
    </source>
</evidence>
<dbReference type="PANTHER" id="PTHR46791:SF4">
    <property type="match status" value="1"/>
</dbReference>
<sequence length="146" mass="17500">MCWVCQWWFASSWYFSGRALRRRTAIQSRRYNVRASNHMWRIDGNHKLVSWRFVVHDCTDGYSRAIVYLKCALNNLSSTVLRYFIEGTHEFGLSLRVRVDHGVENVEVARFMVERRGVNRDTFIAGRSVYNVRIERLWRDMNRFVS</sequence>
<gene>
    <name evidence="2" type="ORF">PEVE_00034170</name>
</gene>
<comment type="caution">
    <text evidence="2">The sequence shown here is derived from an EMBL/GenBank/DDBJ whole genome shotgun (WGS) entry which is preliminary data.</text>
</comment>
<dbReference type="InterPro" id="IPR012337">
    <property type="entry name" value="RNaseH-like_sf"/>
</dbReference>
<proteinExistence type="predicted"/>
<dbReference type="Gene3D" id="3.30.420.10">
    <property type="entry name" value="Ribonuclease H-like superfamily/Ribonuclease H"/>
    <property type="match status" value="1"/>
</dbReference>
<protein>
    <recommendedName>
        <fullName evidence="1">Integrase core domain-containing protein</fullName>
    </recommendedName>
</protein>
<accession>A0ABN8T152</accession>
<dbReference type="PANTHER" id="PTHR46791">
    <property type="entry name" value="EXPRESSED PROTEIN"/>
    <property type="match status" value="1"/>
</dbReference>
<dbReference type="InterPro" id="IPR036397">
    <property type="entry name" value="RNaseH_sf"/>
</dbReference>
<organism evidence="2 3">
    <name type="scientific">Porites evermanni</name>
    <dbReference type="NCBI Taxonomy" id="104178"/>
    <lineage>
        <taxon>Eukaryota</taxon>
        <taxon>Metazoa</taxon>
        <taxon>Cnidaria</taxon>
        <taxon>Anthozoa</taxon>
        <taxon>Hexacorallia</taxon>
        <taxon>Scleractinia</taxon>
        <taxon>Fungiina</taxon>
        <taxon>Poritidae</taxon>
        <taxon>Porites</taxon>
    </lineage>
</organism>
<dbReference type="SUPFAM" id="SSF53098">
    <property type="entry name" value="Ribonuclease H-like"/>
    <property type="match status" value="1"/>
</dbReference>
<feature type="domain" description="Integrase core" evidence="1">
    <location>
        <begin position="31"/>
        <end position="144"/>
    </location>
</feature>
<evidence type="ECO:0000313" key="3">
    <source>
        <dbReference type="Proteomes" id="UP001159427"/>
    </source>
</evidence>
<dbReference type="Proteomes" id="UP001159427">
    <property type="component" value="Unassembled WGS sequence"/>
</dbReference>
<name>A0ABN8T152_9CNID</name>
<evidence type="ECO:0000313" key="2">
    <source>
        <dbReference type="EMBL" id="CAH3197005.1"/>
    </source>
</evidence>